<organism evidence="1 2">
    <name type="scientific">Saguinus oedipus</name>
    <name type="common">Cotton-top tamarin</name>
    <name type="synonym">Oedipomidas oedipus</name>
    <dbReference type="NCBI Taxonomy" id="9490"/>
    <lineage>
        <taxon>Eukaryota</taxon>
        <taxon>Metazoa</taxon>
        <taxon>Chordata</taxon>
        <taxon>Craniata</taxon>
        <taxon>Vertebrata</taxon>
        <taxon>Euteleostomi</taxon>
        <taxon>Mammalia</taxon>
        <taxon>Eutheria</taxon>
        <taxon>Euarchontoglires</taxon>
        <taxon>Primates</taxon>
        <taxon>Haplorrhini</taxon>
        <taxon>Platyrrhini</taxon>
        <taxon>Cebidae</taxon>
        <taxon>Callitrichinae</taxon>
        <taxon>Saguinus</taxon>
    </lineage>
</organism>
<protein>
    <submittedName>
        <fullName evidence="1">Uncharacterized protein</fullName>
    </submittedName>
</protein>
<evidence type="ECO:0000313" key="2">
    <source>
        <dbReference type="Proteomes" id="UP001266305"/>
    </source>
</evidence>
<evidence type="ECO:0000313" key="1">
    <source>
        <dbReference type="EMBL" id="KAK2119651.1"/>
    </source>
</evidence>
<gene>
    <name evidence="1" type="ORF">P7K49_001037</name>
</gene>
<dbReference type="EMBL" id="JASSZA010000001">
    <property type="protein sequence ID" value="KAK2119651.1"/>
    <property type="molecule type" value="Genomic_DNA"/>
</dbReference>
<name>A0ABQ9WDF9_SAGOE</name>
<keyword evidence="2" id="KW-1185">Reference proteome</keyword>
<proteinExistence type="predicted"/>
<reference evidence="1 2" key="1">
    <citation type="submission" date="2023-05" db="EMBL/GenBank/DDBJ databases">
        <title>B98-5 Cell Line De Novo Hybrid Assembly: An Optical Mapping Approach.</title>
        <authorList>
            <person name="Kananen K."/>
            <person name="Auerbach J.A."/>
            <person name="Kautto E."/>
            <person name="Blachly J.S."/>
        </authorList>
    </citation>
    <scope>NUCLEOTIDE SEQUENCE [LARGE SCALE GENOMIC DNA]</scope>
    <source>
        <strain evidence="1">B95-8</strain>
        <tissue evidence="1">Cell line</tissue>
    </source>
</reference>
<dbReference type="Proteomes" id="UP001266305">
    <property type="component" value="Unassembled WGS sequence"/>
</dbReference>
<accession>A0ABQ9WDF9</accession>
<comment type="caution">
    <text evidence="1">The sequence shown here is derived from an EMBL/GenBank/DDBJ whole genome shotgun (WGS) entry which is preliminary data.</text>
</comment>
<feature type="non-terminal residue" evidence="1">
    <location>
        <position position="161"/>
    </location>
</feature>
<feature type="non-terminal residue" evidence="1">
    <location>
        <position position="1"/>
    </location>
</feature>
<sequence length="161" mass="17719">ALPQDSVITKEINSTAVISTTTANTSAHQTLQPLSDHQAINRVTTFPPKAVIFKTSSSFRMRALPFFQVDGSAQQGSPDKTQPTSTQLYLYSPAAPLSPNLGPLIWPKQTTAPPRLPLLPPHLQRLHSPCAWPPTLPRSHLPFPPLTWELLQPKSRPVCLH</sequence>